<evidence type="ECO:0000313" key="3">
    <source>
        <dbReference type="Proteomes" id="UP000011615"/>
    </source>
</evidence>
<dbReference type="STRING" id="1230457.C476_03017"/>
<feature type="compositionally biased region" description="Acidic residues" evidence="1">
    <location>
        <begin position="142"/>
        <end position="151"/>
    </location>
</feature>
<sequence length="217" mass="23185">MTDGGQAEVEEPEAETTDSDAEGEVEDAPESEQIEGEDEDEIEEPEVEEEAAEPEAEVETAEEAEEDEYHIEDADDVYQDEAVAGVLHLDLDGLFLDLLGLEVNLNPVTLDVSARPGENNLLGTLLAAVSGLFDGSSGMLETEGEDAEPGDDSPGRLSSAVGWFKEKLAALVPSFPTEEVVAAIVSEVIEQVVERLEPERTDTSGERADPSQAEVPS</sequence>
<feature type="region of interest" description="Disordered" evidence="1">
    <location>
        <begin position="195"/>
        <end position="217"/>
    </location>
</feature>
<dbReference type="eggNOG" id="arCOG10728">
    <property type="taxonomic scope" value="Archaea"/>
</dbReference>
<feature type="compositionally biased region" description="Basic and acidic residues" evidence="1">
    <location>
        <begin position="195"/>
        <end position="209"/>
    </location>
</feature>
<gene>
    <name evidence="2" type="ORF">C476_03017</name>
</gene>
<name>M0CRU0_9EURY</name>
<proteinExistence type="predicted"/>
<evidence type="ECO:0000256" key="1">
    <source>
        <dbReference type="SAM" id="MobiDB-lite"/>
    </source>
</evidence>
<feature type="compositionally biased region" description="Acidic residues" evidence="1">
    <location>
        <begin position="8"/>
        <end position="69"/>
    </location>
</feature>
<dbReference type="PATRIC" id="fig|1230457.4.peg.600"/>
<comment type="caution">
    <text evidence="2">The sequence shown here is derived from an EMBL/GenBank/DDBJ whole genome shotgun (WGS) entry which is preliminary data.</text>
</comment>
<evidence type="ECO:0000313" key="2">
    <source>
        <dbReference type="EMBL" id="ELZ25373.1"/>
    </source>
</evidence>
<dbReference type="EMBL" id="AOIT01000016">
    <property type="protein sequence ID" value="ELZ25373.1"/>
    <property type="molecule type" value="Genomic_DNA"/>
</dbReference>
<reference evidence="2 3" key="1">
    <citation type="journal article" date="2014" name="PLoS Genet.">
        <title>Phylogenetically driven sequencing of extremely halophilic archaea reveals strategies for static and dynamic osmo-response.</title>
        <authorList>
            <person name="Becker E.A."/>
            <person name="Seitzer P.M."/>
            <person name="Tritt A."/>
            <person name="Larsen D."/>
            <person name="Krusor M."/>
            <person name="Yao A.I."/>
            <person name="Wu D."/>
            <person name="Madern D."/>
            <person name="Eisen J.A."/>
            <person name="Darling A.E."/>
            <person name="Facciotti M.T."/>
        </authorList>
    </citation>
    <scope>NUCLEOTIDE SEQUENCE [LARGE SCALE GENOMIC DNA]</scope>
    <source>
        <strain evidence="2 3">JCM 13563</strain>
    </source>
</reference>
<keyword evidence="3" id="KW-1185">Reference proteome</keyword>
<feature type="region of interest" description="Disordered" evidence="1">
    <location>
        <begin position="137"/>
        <end position="157"/>
    </location>
</feature>
<dbReference type="Proteomes" id="UP000011615">
    <property type="component" value="Unassembled WGS sequence"/>
</dbReference>
<protein>
    <submittedName>
        <fullName evidence="2">Uncharacterized protein</fullName>
    </submittedName>
</protein>
<feature type="region of interest" description="Disordered" evidence="1">
    <location>
        <begin position="1"/>
        <end position="69"/>
    </location>
</feature>
<accession>M0CRU0</accession>
<organism evidence="2 3">
    <name type="scientific">Natrinema limicola JCM 13563</name>
    <dbReference type="NCBI Taxonomy" id="1230457"/>
    <lineage>
        <taxon>Archaea</taxon>
        <taxon>Methanobacteriati</taxon>
        <taxon>Methanobacteriota</taxon>
        <taxon>Stenosarchaea group</taxon>
        <taxon>Halobacteria</taxon>
        <taxon>Halobacteriales</taxon>
        <taxon>Natrialbaceae</taxon>
        <taxon>Natrinema</taxon>
    </lineage>
</organism>
<dbReference type="AlphaFoldDB" id="M0CRU0"/>